<evidence type="ECO:0000256" key="2">
    <source>
        <dbReference type="ARBA" id="ARBA00023231"/>
    </source>
</evidence>
<proteinExistence type="inferred from homology"/>
<dbReference type="InterPro" id="IPR000318">
    <property type="entry name" value="Nase_comp1_CS"/>
</dbReference>
<evidence type="ECO:0000313" key="6">
    <source>
        <dbReference type="Proteomes" id="UP000636888"/>
    </source>
</evidence>
<comment type="caution">
    <text evidence="5">The sequence shown here is derived from an EMBL/GenBank/DDBJ whole genome shotgun (WGS) entry which is preliminary data.</text>
</comment>
<dbReference type="GO" id="GO:0016163">
    <property type="term" value="F:nitrogenase activity"/>
    <property type="evidence" value="ECO:0007669"/>
    <property type="project" value="InterPro"/>
</dbReference>
<dbReference type="EMBL" id="JAEMHM010000004">
    <property type="protein sequence ID" value="MBJ6724332.1"/>
    <property type="molecule type" value="Genomic_DNA"/>
</dbReference>
<dbReference type="InterPro" id="IPR050152">
    <property type="entry name" value="ChlB/BchB/BchZ"/>
</dbReference>
<dbReference type="RefSeq" id="WP_199383166.1">
    <property type="nucleotide sequence ID" value="NZ_JAEMHM010000004.1"/>
</dbReference>
<keyword evidence="2 3" id="KW-0535">Nitrogen fixation</keyword>
<dbReference type="Pfam" id="PF00148">
    <property type="entry name" value="Oxidored_nitro"/>
    <property type="match status" value="1"/>
</dbReference>
<keyword evidence="6" id="KW-1185">Reference proteome</keyword>
<evidence type="ECO:0000256" key="1">
    <source>
        <dbReference type="ARBA" id="ARBA00011002"/>
    </source>
</evidence>
<gene>
    <name evidence="5" type="ORF">JFN93_06405</name>
</gene>
<evidence type="ECO:0000256" key="3">
    <source>
        <dbReference type="RuleBase" id="RU004021"/>
    </source>
</evidence>
<dbReference type="Gene3D" id="3.40.50.1980">
    <property type="entry name" value="Nitrogenase molybdenum iron protein domain"/>
    <property type="match status" value="3"/>
</dbReference>
<evidence type="ECO:0000313" key="5">
    <source>
        <dbReference type="EMBL" id="MBJ6724332.1"/>
    </source>
</evidence>
<protein>
    <recommendedName>
        <fullName evidence="4">Nitrogenase/oxidoreductase component 1 domain-containing protein</fullName>
    </recommendedName>
</protein>
<dbReference type="Proteomes" id="UP000636888">
    <property type="component" value="Unassembled WGS sequence"/>
</dbReference>
<dbReference type="SUPFAM" id="SSF53807">
    <property type="entry name" value="Helical backbone' metal receptor"/>
    <property type="match status" value="1"/>
</dbReference>
<dbReference type="PANTHER" id="PTHR33712">
    <property type="entry name" value="LIGHT-INDEPENDENT PROTOCHLOROPHYLLIDE REDUCTASE SUBUNIT B"/>
    <property type="match status" value="1"/>
</dbReference>
<name>A0A8J7M0B6_9BACT</name>
<dbReference type="InterPro" id="IPR000510">
    <property type="entry name" value="Nase/OxRdtase_comp1"/>
</dbReference>
<feature type="domain" description="Nitrogenase/oxidoreductase component 1" evidence="4">
    <location>
        <begin position="12"/>
        <end position="444"/>
    </location>
</feature>
<accession>A0A8J7M0B6</accession>
<dbReference type="PROSITE" id="PS00699">
    <property type="entry name" value="NITROGENASE_1_1"/>
    <property type="match status" value="1"/>
</dbReference>
<dbReference type="AlphaFoldDB" id="A0A8J7M0B6"/>
<dbReference type="PANTHER" id="PTHR33712:SF7">
    <property type="entry name" value="LIGHT-INDEPENDENT PROTOCHLOROPHYLLIDE REDUCTASE SUBUNIT B"/>
    <property type="match status" value="1"/>
</dbReference>
<comment type="similarity">
    <text evidence="1 3">Belongs to the NifD/NifK/NifE/NifN family.</text>
</comment>
<evidence type="ECO:0000259" key="4">
    <source>
        <dbReference type="Pfam" id="PF00148"/>
    </source>
</evidence>
<organism evidence="5 6">
    <name type="scientific">Geomesophilobacter sediminis</name>
    <dbReference type="NCBI Taxonomy" id="2798584"/>
    <lineage>
        <taxon>Bacteria</taxon>
        <taxon>Pseudomonadati</taxon>
        <taxon>Thermodesulfobacteriota</taxon>
        <taxon>Desulfuromonadia</taxon>
        <taxon>Geobacterales</taxon>
        <taxon>Geobacteraceae</taxon>
        <taxon>Geomesophilobacter</taxon>
    </lineage>
</organism>
<sequence>MGAFIEKPRFTCPLGGALATVGALPRAVAVLHASQGCGGNSIGAIMQGAGHTGSGYCGGASIPTSAIGEQQIVFGGAARLEEQLESTLEVVDAELLVVISGCTAEIIGDDIEAVLRNYRAAGGGRPPLIHASGAGFKGNSYFGYDSVLKSLFRDYVVPNPSKKKGKVNLWGLPPALDVFWEGNLIELRRVLEGIGLTVNTFFTKRDTLVELKNAADAELNIVVSPVNGVAAAEVFKEVHGVDHLVTDLPIGAKATANFVREVAQRLTLDQARVESFLAAEKASYYHFFNRISDSYADLDFQRYLVIVADTTYAVALSRFAQHELGWVTSLVAVTDPTDPEDRPSVLRRFEGGLPDPERTVAFETDTSQVSARLFERWPKPDGSRYYRPFSPAFVIGSRLDKDFADSIGAGHLSVSYPISNRFVLNRGYAGYTGALHLVEDVFSVLVAKR</sequence>
<reference evidence="5" key="1">
    <citation type="submission" date="2020-12" db="EMBL/GenBank/DDBJ databases">
        <title>Geomonas sp. Red875, isolated from river sediment.</title>
        <authorList>
            <person name="Xu Z."/>
            <person name="Zhang Z."/>
            <person name="Masuda Y."/>
            <person name="Itoh H."/>
            <person name="Senoo K."/>
        </authorList>
    </citation>
    <scope>NUCLEOTIDE SEQUENCE</scope>
    <source>
        <strain evidence="5">Red875</strain>
    </source>
</reference>